<sequence>MQLIKTTMMMAGALLLALNVCGQENVPVEKKVEKKVTSENHDAGKVNFKVSADVVSSYIWRGAYNAGASIQPTLGMSAGNFSLTVWGSKEISDLHKEIDITAAYRFGRVSVSVADYWWEGDKFWEKEDHSSAKYFNLDNHDTKHRLEAGISWTISEKFPLSVAWNTMFWGADKDARDGKQNYSSYVELNYPFTVRQINLTATLGFTPYESRNMYGTGGLDVCNIALSAAKEIRISKRFSLPVFSRVVLNPAAQDAHVVFGFTLQ</sequence>
<feature type="signal peptide" evidence="1">
    <location>
        <begin position="1"/>
        <end position="22"/>
    </location>
</feature>
<proteinExistence type="predicted"/>
<evidence type="ECO:0000313" key="3">
    <source>
        <dbReference type="Proteomes" id="UP000286063"/>
    </source>
</evidence>
<comment type="caution">
    <text evidence="2">The sequence shown here is derived from an EMBL/GenBank/DDBJ whole genome shotgun (WGS) entry which is preliminary data.</text>
</comment>
<evidence type="ECO:0000313" key="2">
    <source>
        <dbReference type="EMBL" id="RGY15699.1"/>
    </source>
</evidence>
<keyword evidence="1" id="KW-0732">Signal</keyword>
<reference evidence="2 3" key="1">
    <citation type="submission" date="2018-08" db="EMBL/GenBank/DDBJ databases">
        <title>A genome reference for cultivated species of the human gut microbiota.</title>
        <authorList>
            <person name="Zou Y."/>
            <person name="Xue W."/>
            <person name="Luo G."/>
        </authorList>
    </citation>
    <scope>NUCLEOTIDE SEQUENCE [LARGE SCALE GENOMIC DNA]</scope>
    <source>
        <strain evidence="2 3">OF02-7</strain>
    </source>
</reference>
<dbReference type="RefSeq" id="WP_147331763.1">
    <property type="nucleotide sequence ID" value="NZ_CAJUBB010000070.1"/>
</dbReference>
<protein>
    <submittedName>
        <fullName evidence="2">Uncharacterized protein</fullName>
    </submittedName>
</protein>
<dbReference type="AlphaFoldDB" id="A0A413ILQ1"/>
<dbReference type="EMBL" id="QSCR01000023">
    <property type="protein sequence ID" value="RGY15699.1"/>
    <property type="molecule type" value="Genomic_DNA"/>
</dbReference>
<accession>A0A413ILQ1</accession>
<feature type="chain" id="PRO_5019151147" evidence="1">
    <location>
        <begin position="23"/>
        <end position="264"/>
    </location>
</feature>
<organism evidence="2 3">
    <name type="scientific">Butyricimonas virosa</name>
    <dbReference type="NCBI Taxonomy" id="544645"/>
    <lineage>
        <taxon>Bacteria</taxon>
        <taxon>Pseudomonadati</taxon>
        <taxon>Bacteroidota</taxon>
        <taxon>Bacteroidia</taxon>
        <taxon>Bacteroidales</taxon>
        <taxon>Odoribacteraceae</taxon>
        <taxon>Butyricimonas</taxon>
    </lineage>
</organism>
<dbReference type="OrthoDB" id="1065092at2"/>
<gene>
    <name evidence="2" type="ORF">DXA50_12755</name>
</gene>
<evidence type="ECO:0000256" key="1">
    <source>
        <dbReference type="SAM" id="SignalP"/>
    </source>
</evidence>
<dbReference type="Proteomes" id="UP000286063">
    <property type="component" value="Unassembled WGS sequence"/>
</dbReference>
<name>A0A413ILQ1_9BACT</name>